<dbReference type="Proteomes" id="UP001595891">
    <property type="component" value="Unassembled WGS sequence"/>
</dbReference>
<accession>A0ABV9E6E3</accession>
<dbReference type="SUPFAM" id="SSF46894">
    <property type="entry name" value="C-terminal effector domain of the bipartite response regulators"/>
    <property type="match status" value="1"/>
</dbReference>
<organism evidence="1 2">
    <name type="scientific">Sphaerisporangium corydalis</name>
    <dbReference type="NCBI Taxonomy" id="1441875"/>
    <lineage>
        <taxon>Bacteria</taxon>
        <taxon>Bacillati</taxon>
        <taxon>Actinomycetota</taxon>
        <taxon>Actinomycetes</taxon>
        <taxon>Streptosporangiales</taxon>
        <taxon>Streptosporangiaceae</taxon>
        <taxon>Sphaerisporangium</taxon>
    </lineage>
</organism>
<evidence type="ECO:0000313" key="2">
    <source>
        <dbReference type="Proteomes" id="UP001595891"/>
    </source>
</evidence>
<gene>
    <name evidence="1" type="ORF">ACFO8L_03180</name>
</gene>
<dbReference type="Gene3D" id="1.10.10.10">
    <property type="entry name" value="Winged helix-like DNA-binding domain superfamily/Winged helix DNA-binding domain"/>
    <property type="match status" value="1"/>
</dbReference>
<dbReference type="InterPro" id="IPR016032">
    <property type="entry name" value="Sig_transdc_resp-reg_C-effctor"/>
</dbReference>
<name>A0ABV9E6E3_9ACTN</name>
<keyword evidence="2" id="KW-1185">Reference proteome</keyword>
<dbReference type="EMBL" id="JBHSFN010000001">
    <property type="protein sequence ID" value="MFC4585062.1"/>
    <property type="molecule type" value="Genomic_DNA"/>
</dbReference>
<sequence length="65" mass="6911">MTPVPVLDLVKLVARPDRRRIAGTLDLPEETVSATLSSVLARLGLLDRAQLVVLAYESGLVSPGT</sequence>
<dbReference type="InterPro" id="IPR036388">
    <property type="entry name" value="WH-like_DNA-bd_sf"/>
</dbReference>
<protein>
    <recommendedName>
        <fullName evidence="3">HTH luxR-type domain-containing protein</fullName>
    </recommendedName>
</protein>
<dbReference type="RefSeq" id="WP_262841092.1">
    <property type="nucleotide sequence ID" value="NZ_JANZYP010000003.1"/>
</dbReference>
<comment type="caution">
    <text evidence="1">The sequence shown here is derived from an EMBL/GenBank/DDBJ whole genome shotgun (WGS) entry which is preliminary data.</text>
</comment>
<evidence type="ECO:0008006" key="3">
    <source>
        <dbReference type="Google" id="ProtNLM"/>
    </source>
</evidence>
<evidence type="ECO:0000313" key="1">
    <source>
        <dbReference type="EMBL" id="MFC4585062.1"/>
    </source>
</evidence>
<reference evidence="2" key="1">
    <citation type="journal article" date="2019" name="Int. J. Syst. Evol. Microbiol.">
        <title>The Global Catalogue of Microorganisms (GCM) 10K type strain sequencing project: providing services to taxonomists for standard genome sequencing and annotation.</title>
        <authorList>
            <consortium name="The Broad Institute Genomics Platform"/>
            <consortium name="The Broad Institute Genome Sequencing Center for Infectious Disease"/>
            <person name="Wu L."/>
            <person name="Ma J."/>
        </authorList>
    </citation>
    <scope>NUCLEOTIDE SEQUENCE [LARGE SCALE GENOMIC DNA]</scope>
    <source>
        <strain evidence="2">CCUG 49560</strain>
    </source>
</reference>
<proteinExistence type="predicted"/>